<feature type="domain" description="Thiamine phosphate synthase/TenI" evidence="12">
    <location>
        <begin position="1"/>
        <end position="181"/>
    </location>
</feature>
<feature type="binding site" evidence="9">
    <location>
        <begin position="31"/>
        <end position="35"/>
    </location>
    <ligand>
        <name>4-amino-2-methyl-5-(diphosphooxymethyl)pyrimidine</name>
        <dbReference type="ChEBI" id="CHEBI:57841"/>
    </ligand>
</feature>
<comment type="pathway">
    <text evidence="1 9 11">Cofactor biosynthesis; thiamine diphosphate biosynthesis; thiamine phosphate from 4-amino-2-methyl-5-diphosphomethylpyrimidine and 4-methyl-5-(2-phosphoethyl)-thiazole: step 1/1.</text>
</comment>
<evidence type="ECO:0000256" key="2">
    <source>
        <dbReference type="ARBA" id="ARBA00022679"/>
    </source>
</evidence>
<dbReference type="EMBL" id="CP001739">
    <property type="protein sequence ID" value="ACZ08023.1"/>
    <property type="molecule type" value="Genomic_DNA"/>
</dbReference>
<name>D1AFY8_SEBTE</name>
<dbReference type="HAMAP" id="MF_00097">
    <property type="entry name" value="TMP_synthase"/>
    <property type="match status" value="1"/>
</dbReference>
<feature type="binding site" evidence="9">
    <location>
        <position position="83"/>
    </location>
    <ligand>
        <name>Mg(2+)</name>
        <dbReference type="ChEBI" id="CHEBI:18420"/>
    </ligand>
</feature>
<evidence type="ECO:0000259" key="12">
    <source>
        <dbReference type="Pfam" id="PF02581"/>
    </source>
</evidence>
<evidence type="ECO:0000256" key="9">
    <source>
        <dbReference type="HAMAP-Rule" id="MF_00097"/>
    </source>
</evidence>
<evidence type="ECO:0000256" key="5">
    <source>
        <dbReference type="ARBA" id="ARBA00022977"/>
    </source>
</evidence>
<reference evidence="13 14" key="2">
    <citation type="journal article" date="2010" name="Stand. Genomic Sci.">
        <title>Complete genome sequence of Sebaldella termitidis type strain (NCTC 11300).</title>
        <authorList>
            <person name="Harmon-Smith M."/>
            <person name="Celia L."/>
            <person name="Chertkov O."/>
            <person name="Lapidus A."/>
            <person name="Copeland A."/>
            <person name="Glavina Del Rio T."/>
            <person name="Nolan M."/>
            <person name="Lucas S."/>
            <person name="Tice H."/>
            <person name="Cheng J.F."/>
            <person name="Han C."/>
            <person name="Detter J.C."/>
            <person name="Bruce D."/>
            <person name="Goodwin L."/>
            <person name="Pitluck S."/>
            <person name="Pati A."/>
            <person name="Liolios K."/>
            <person name="Ivanova N."/>
            <person name="Mavromatis K."/>
            <person name="Mikhailova N."/>
            <person name="Chen A."/>
            <person name="Palaniappan K."/>
            <person name="Land M."/>
            <person name="Hauser L."/>
            <person name="Chang Y.J."/>
            <person name="Jeffries C.D."/>
            <person name="Brettin T."/>
            <person name="Goker M."/>
            <person name="Beck B."/>
            <person name="Bristow J."/>
            <person name="Eisen J.A."/>
            <person name="Markowitz V."/>
            <person name="Hugenholtz P."/>
            <person name="Kyrpides N.C."/>
            <person name="Klenk H.P."/>
            <person name="Chen F."/>
        </authorList>
    </citation>
    <scope>NUCLEOTIDE SEQUENCE [LARGE SCALE GENOMIC DNA]</scope>
    <source>
        <strain evidence="14">ATCC 33386 / NCTC 11300</strain>
    </source>
</reference>
<comment type="catalytic activity">
    <reaction evidence="6 9 10">
        <text>4-methyl-5-(2-phosphooxyethyl)-thiazole + 4-amino-2-methyl-5-(diphosphooxymethyl)pyrimidine + H(+) = thiamine phosphate + diphosphate</text>
        <dbReference type="Rhea" id="RHEA:22328"/>
        <dbReference type="ChEBI" id="CHEBI:15378"/>
        <dbReference type="ChEBI" id="CHEBI:33019"/>
        <dbReference type="ChEBI" id="CHEBI:37575"/>
        <dbReference type="ChEBI" id="CHEBI:57841"/>
        <dbReference type="ChEBI" id="CHEBI:58296"/>
        <dbReference type="EC" id="2.5.1.3"/>
    </reaction>
</comment>
<dbReference type="CDD" id="cd00564">
    <property type="entry name" value="TMP_TenI"/>
    <property type="match status" value="1"/>
</dbReference>
<dbReference type="FunFam" id="3.20.20.70:FF:000096">
    <property type="entry name" value="Thiamine-phosphate synthase"/>
    <property type="match status" value="1"/>
</dbReference>
<keyword evidence="4 9" id="KW-0460">Magnesium</keyword>
<dbReference type="GO" id="GO:0009229">
    <property type="term" value="P:thiamine diphosphate biosynthetic process"/>
    <property type="evidence" value="ECO:0007669"/>
    <property type="project" value="UniProtKB-UniRule"/>
</dbReference>
<feature type="binding site" evidence="9">
    <location>
        <begin position="128"/>
        <end position="130"/>
    </location>
    <ligand>
        <name>2-[(2R,5Z)-2-carboxy-4-methylthiazol-5(2H)-ylidene]ethyl phosphate</name>
        <dbReference type="ChEBI" id="CHEBI:62899"/>
    </ligand>
</feature>
<dbReference type="InterPro" id="IPR036206">
    <property type="entry name" value="ThiamineP_synth_sf"/>
</dbReference>
<dbReference type="PANTHER" id="PTHR20857:SF23">
    <property type="entry name" value="THIAMINE BIOSYNTHETIC BIFUNCTIONAL ENZYME"/>
    <property type="match status" value="1"/>
</dbReference>
<feature type="binding site" evidence="9">
    <location>
        <position position="158"/>
    </location>
    <ligand>
        <name>2-[(2R,5Z)-2-carboxy-4-methylthiazol-5(2H)-ylidene]ethyl phosphate</name>
        <dbReference type="ChEBI" id="CHEBI:62899"/>
    </ligand>
</feature>
<keyword evidence="2 9" id="KW-0808">Transferase</keyword>
<reference evidence="14" key="1">
    <citation type="submission" date="2009-09" db="EMBL/GenBank/DDBJ databases">
        <title>The complete chromosome of Sebaldella termitidis ATCC 33386.</title>
        <authorList>
            <consortium name="US DOE Joint Genome Institute (JGI-PGF)"/>
            <person name="Lucas S."/>
            <person name="Copeland A."/>
            <person name="Lapidus A."/>
            <person name="Glavina del Rio T."/>
            <person name="Dalin E."/>
            <person name="Tice H."/>
            <person name="Bruce D."/>
            <person name="Goodwin L."/>
            <person name="Pitluck S."/>
            <person name="Kyrpides N."/>
            <person name="Mavromatis K."/>
            <person name="Ivanova N."/>
            <person name="Mikhailova N."/>
            <person name="Sims D."/>
            <person name="Meincke L."/>
            <person name="Brettin T."/>
            <person name="Detter J.C."/>
            <person name="Han C."/>
            <person name="Larimer F."/>
            <person name="Land M."/>
            <person name="Hauser L."/>
            <person name="Markowitz V."/>
            <person name="Cheng J.F."/>
            <person name="Hugenholtz P."/>
            <person name="Woyke T."/>
            <person name="Wu D."/>
            <person name="Eisen J.A."/>
        </authorList>
    </citation>
    <scope>NUCLEOTIDE SEQUENCE [LARGE SCALE GENOMIC DNA]</scope>
    <source>
        <strain evidence="14">ATCC 33386 / NCTC 11300</strain>
    </source>
</reference>
<dbReference type="EC" id="2.5.1.3" evidence="9"/>
<dbReference type="InterPro" id="IPR022998">
    <property type="entry name" value="ThiamineP_synth_TenI"/>
</dbReference>
<evidence type="ECO:0000256" key="11">
    <source>
        <dbReference type="RuleBase" id="RU004253"/>
    </source>
</evidence>
<evidence type="ECO:0000256" key="3">
    <source>
        <dbReference type="ARBA" id="ARBA00022723"/>
    </source>
</evidence>
<evidence type="ECO:0000313" key="13">
    <source>
        <dbReference type="EMBL" id="ACZ08023.1"/>
    </source>
</evidence>
<dbReference type="InterPro" id="IPR034291">
    <property type="entry name" value="TMP_synthase"/>
</dbReference>
<sequence>MYLVADTSFMTLETAEKKVTEAIEGGVTIVQLRAKDISAAEFYNMALKIKMVTGYYNVPLIINDRVDIAIAADADGVHTGQEDLPAGEVRKLIGMNKIMGISVSNTSEAEKAERESADYLGAGAMFPTDTKLDAKYVNLEELGEIKKKVQIPVVAIGGINAENAGQLFCAGADGIAVVSAILGEKNIKEAALKLALK</sequence>
<dbReference type="InterPro" id="IPR013785">
    <property type="entry name" value="Aldolase_TIM"/>
</dbReference>
<evidence type="ECO:0000256" key="1">
    <source>
        <dbReference type="ARBA" id="ARBA00005165"/>
    </source>
</evidence>
<feature type="binding site" evidence="9">
    <location>
        <position position="131"/>
    </location>
    <ligand>
        <name>4-amino-2-methyl-5-(diphosphooxymethyl)pyrimidine</name>
        <dbReference type="ChEBI" id="CHEBI:57841"/>
    </ligand>
</feature>
<evidence type="ECO:0000256" key="10">
    <source>
        <dbReference type="RuleBase" id="RU003826"/>
    </source>
</evidence>
<comment type="similarity">
    <text evidence="9 10">Belongs to the thiamine-phosphate synthase family.</text>
</comment>
<evidence type="ECO:0000256" key="4">
    <source>
        <dbReference type="ARBA" id="ARBA00022842"/>
    </source>
</evidence>
<dbReference type="STRING" id="526218.Sterm_1155"/>
<dbReference type="Proteomes" id="UP000000845">
    <property type="component" value="Chromosome"/>
</dbReference>
<protein>
    <recommendedName>
        <fullName evidence="9">Thiamine-phosphate synthase</fullName>
        <shortName evidence="9">TP synthase</shortName>
        <shortName evidence="9">TPS</shortName>
        <ecNumber evidence="9">2.5.1.3</ecNumber>
    </recommendedName>
    <alternativeName>
        <fullName evidence="9">Thiamine-phosphate pyrophosphorylase</fullName>
        <shortName evidence="9">TMP pyrophosphorylase</shortName>
        <shortName evidence="9">TMP-PPase</shortName>
    </alternativeName>
</protein>
<comment type="catalytic activity">
    <reaction evidence="7 9 10">
        <text>2-(2-carboxy-4-methylthiazol-5-yl)ethyl phosphate + 4-amino-2-methyl-5-(diphosphooxymethyl)pyrimidine + 2 H(+) = thiamine phosphate + CO2 + diphosphate</text>
        <dbReference type="Rhea" id="RHEA:47848"/>
        <dbReference type="ChEBI" id="CHEBI:15378"/>
        <dbReference type="ChEBI" id="CHEBI:16526"/>
        <dbReference type="ChEBI" id="CHEBI:33019"/>
        <dbReference type="ChEBI" id="CHEBI:37575"/>
        <dbReference type="ChEBI" id="CHEBI:57841"/>
        <dbReference type="ChEBI" id="CHEBI:62890"/>
        <dbReference type="EC" id="2.5.1.3"/>
    </reaction>
</comment>
<keyword evidence="3 9" id="KW-0479">Metal-binding</keyword>
<organism evidence="13 14">
    <name type="scientific">Sebaldella termitidis (strain ATCC 33386 / NCTC 11300)</name>
    <dbReference type="NCBI Taxonomy" id="526218"/>
    <lineage>
        <taxon>Bacteria</taxon>
        <taxon>Fusobacteriati</taxon>
        <taxon>Fusobacteriota</taxon>
        <taxon>Fusobacteriia</taxon>
        <taxon>Fusobacteriales</taxon>
        <taxon>Leptotrichiaceae</taxon>
        <taxon>Sebaldella</taxon>
    </lineage>
</organism>
<evidence type="ECO:0000313" key="14">
    <source>
        <dbReference type="Proteomes" id="UP000000845"/>
    </source>
</evidence>
<dbReference type="HOGENOM" id="CLU_018272_3_2_0"/>
<comment type="cofactor">
    <cofactor evidence="9">
        <name>Mg(2+)</name>
        <dbReference type="ChEBI" id="CHEBI:18420"/>
    </cofactor>
    <text evidence="9">Binds 1 Mg(2+) ion per subunit.</text>
</comment>
<keyword evidence="5 9" id="KW-0784">Thiamine biosynthesis</keyword>
<feature type="binding site" evidence="9">
    <location>
        <position position="64"/>
    </location>
    <ligand>
        <name>Mg(2+)</name>
        <dbReference type="ChEBI" id="CHEBI:18420"/>
    </ligand>
</feature>
<dbReference type="KEGG" id="str:Sterm_1155"/>
<feature type="binding site" evidence="9">
    <location>
        <begin position="178"/>
        <end position="179"/>
    </location>
    <ligand>
        <name>2-[(2R,5Z)-2-carboxy-4-methylthiazol-5(2H)-ylidene]ethyl phosphate</name>
        <dbReference type="ChEBI" id="CHEBI:62899"/>
    </ligand>
</feature>
<dbReference type="Gene3D" id="3.20.20.70">
    <property type="entry name" value="Aldolase class I"/>
    <property type="match status" value="1"/>
</dbReference>
<evidence type="ECO:0000256" key="6">
    <source>
        <dbReference type="ARBA" id="ARBA00047334"/>
    </source>
</evidence>
<feature type="binding site" evidence="9">
    <location>
        <position position="63"/>
    </location>
    <ligand>
        <name>4-amino-2-methyl-5-(diphosphooxymethyl)pyrimidine</name>
        <dbReference type="ChEBI" id="CHEBI:57841"/>
    </ligand>
</feature>
<proteinExistence type="inferred from homology"/>
<dbReference type="NCBIfam" id="TIGR00693">
    <property type="entry name" value="thiE"/>
    <property type="match status" value="1"/>
</dbReference>
<evidence type="ECO:0000256" key="7">
    <source>
        <dbReference type="ARBA" id="ARBA00047851"/>
    </source>
</evidence>
<dbReference type="GO" id="GO:0005737">
    <property type="term" value="C:cytoplasm"/>
    <property type="evidence" value="ECO:0007669"/>
    <property type="project" value="TreeGrafter"/>
</dbReference>
<keyword evidence="14" id="KW-1185">Reference proteome</keyword>
<dbReference type="GO" id="GO:0009228">
    <property type="term" value="P:thiamine biosynthetic process"/>
    <property type="evidence" value="ECO:0007669"/>
    <property type="project" value="UniProtKB-KW"/>
</dbReference>
<dbReference type="eggNOG" id="COG0352">
    <property type="taxonomic scope" value="Bacteria"/>
</dbReference>
<comment type="catalytic activity">
    <reaction evidence="8 9 10">
        <text>2-[(2R,5Z)-2-carboxy-4-methylthiazol-5(2H)-ylidene]ethyl phosphate + 4-amino-2-methyl-5-(diphosphooxymethyl)pyrimidine + 2 H(+) = thiamine phosphate + CO2 + diphosphate</text>
        <dbReference type="Rhea" id="RHEA:47844"/>
        <dbReference type="ChEBI" id="CHEBI:15378"/>
        <dbReference type="ChEBI" id="CHEBI:16526"/>
        <dbReference type="ChEBI" id="CHEBI:33019"/>
        <dbReference type="ChEBI" id="CHEBI:37575"/>
        <dbReference type="ChEBI" id="CHEBI:57841"/>
        <dbReference type="ChEBI" id="CHEBI:62899"/>
        <dbReference type="EC" id="2.5.1.3"/>
    </reaction>
</comment>
<dbReference type="SUPFAM" id="SSF51391">
    <property type="entry name" value="Thiamin phosphate synthase"/>
    <property type="match status" value="1"/>
</dbReference>
<dbReference type="UniPathway" id="UPA00060">
    <property type="reaction ID" value="UER00141"/>
</dbReference>
<dbReference type="AlphaFoldDB" id="D1AFY8"/>
<dbReference type="Pfam" id="PF02581">
    <property type="entry name" value="TMP-TENI"/>
    <property type="match status" value="1"/>
</dbReference>
<gene>
    <name evidence="9" type="primary">thiE</name>
    <name evidence="13" type="ordered locus">Sterm_1155</name>
</gene>
<feature type="binding site" evidence="9">
    <location>
        <position position="102"/>
    </location>
    <ligand>
        <name>4-amino-2-methyl-5-(diphosphooxymethyl)pyrimidine</name>
        <dbReference type="ChEBI" id="CHEBI:57841"/>
    </ligand>
</feature>
<accession>D1AFY8</accession>
<dbReference type="GO" id="GO:0000287">
    <property type="term" value="F:magnesium ion binding"/>
    <property type="evidence" value="ECO:0007669"/>
    <property type="project" value="UniProtKB-UniRule"/>
</dbReference>
<evidence type="ECO:0000256" key="8">
    <source>
        <dbReference type="ARBA" id="ARBA00047883"/>
    </source>
</evidence>
<dbReference type="PANTHER" id="PTHR20857">
    <property type="entry name" value="THIAMINE-PHOSPHATE PYROPHOSPHORYLASE"/>
    <property type="match status" value="1"/>
</dbReference>
<dbReference type="GO" id="GO:0004789">
    <property type="term" value="F:thiamine-phosphate diphosphorylase activity"/>
    <property type="evidence" value="ECO:0007669"/>
    <property type="project" value="UniProtKB-UniRule"/>
</dbReference>
<comment type="function">
    <text evidence="9">Condenses 4-methyl-5-(beta-hydroxyethyl)thiazole monophosphate (THZ-P) and 2-methyl-4-amino-5-hydroxymethyl pyrimidine pyrophosphate (HMP-PP) to form thiamine monophosphate (TMP).</text>
</comment>